<dbReference type="GO" id="GO:0005634">
    <property type="term" value="C:nucleus"/>
    <property type="evidence" value="ECO:0007669"/>
    <property type="project" value="TreeGrafter"/>
</dbReference>
<dbReference type="InterPro" id="IPR004875">
    <property type="entry name" value="DDE_SF_endonuclease_dom"/>
</dbReference>
<dbReference type="PANTHER" id="PTHR19303:SF73">
    <property type="entry name" value="PROTEIN PDC2"/>
    <property type="match status" value="1"/>
</dbReference>
<dbReference type="OrthoDB" id="6617542at2759"/>
<dbReference type="Pfam" id="PF03184">
    <property type="entry name" value="DDE_1"/>
    <property type="match status" value="1"/>
</dbReference>
<name>A0A4Y2EEB3_ARAVE</name>
<dbReference type="Proteomes" id="UP000499080">
    <property type="component" value="Unassembled WGS sequence"/>
</dbReference>
<organism evidence="2 3">
    <name type="scientific">Araneus ventricosus</name>
    <name type="common">Orbweaver spider</name>
    <name type="synonym">Epeira ventricosa</name>
    <dbReference type="NCBI Taxonomy" id="182803"/>
    <lineage>
        <taxon>Eukaryota</taxon>
        <taxon>Metazoa</taxon>
        <taxon>Ecdysozoa</taxon>
        <taxon>Arthropoda</taxon>
        <taxon>Chelicerata</taxon>
        <taxon>Arachnida</taxon>
        <taxon>Araneae</taxon>
        <taxon>Araneomorphae</taxon>
        <taxon>Entelegynae</taxon>
        <taxon>Araneoidea</taxon>
        <taxon>Araneidae</taxon>
        <taxon>Araneus</taxon>
    </lineage>
</organism>
<dbReference type="AlphaFoldDB" id="A0A4Y2EEB3"/>
<dbReference type="GO" id="GO:0003677">
    <property type="term" value="F:DNA binding"/>
    <property type="evidence" value="ECO:0007669"/>
    <property type="project" value="TreeGrafter"/>
</dbReference>
<evidence type="ECO:0000259" key="1">
    <source>
        <dbReference type="Pfam" id="PF03184"/>
    </source>
</evidence>
<sequence>MVPEIFSDWLAKWDRQLKRIILLLVDNCISHAIDLNLKNIKIVSLPTTSLIQPCDQGITRAPKSRYRIDMRWNIINVMDAGLDGTGTLRASEIAKKVSFLEALHFVKKAWDEVSDVTIRNCFRHGGFIRTKQEDNPDVTEKPADLSDDDYEAWINFDVNLETAEKLQKNQSVKYG</sequence>
<reference evidence="2 3" key="1">
    <citation type="journal article" date="2019" name="Sci. Rep.">
        <title>Orb-weaving spider Araneus ventricosus genome elucidates the spidroin gene catalogue.</title>
        <authorList>
            <person name="Kono N."/>
            <person name="Nakamura H."/>
            <person name="Ohtoshi R."/>
            <person name="Moran D.A.P."/>
            <person name="Shinohara A."/>
            <person name="Yoshida Y."/>
            <person name="Fujiwara M."/>
            <person name="Mori M."/>
            <person name="Tomita M."/>
            <person name="Arakawa K."/>
        </authorList>
    </citation>
    <scope>NUCLEOTIDE SEQUENCE [LARGE SCALE GENOMIC DNA]</scope>
</reference>
<proteinExistence type="predicted"/>
<gene>
    <name evidence="2" type="ORF">AVEN_255095_1</name>
</gene>
<evidence type="ECO:0000313" key="3">
    <source>
        <dbReference type="Proteomes" id="UP000499080"/>
    </source>
</evidence>
<comment type="caution">
    <text evidence="2">The sequence shown here is derived from an EMBL/GenBank/DDBJ whole genome shotgun (WGS) entry which is preliminary data.</text>
</comment>
<dbReference type="EMBL" id="BGPR01000579">
    <property type="protein sequence ID" value="GBM27231.1"/>
    <property type="molecule type" value="Genomic_DNA"/>
</dbReference>
<keyword evidence="3" id="KW-1185">Reference proteome</keyword>
<dbReference type="InterPro" id="IPR050863">
    <property type="entry name" value="CenT-Element_Derived"/>
</dbReference>
<feature type="domain" description="DDE-1" evidence="1">
    <location>
        <begin position="3"/>
        <end position="122"/>
    </location>
</feature>
<dbReference type="PANTHER" id="PTHR19303">
    <property type="entry name" value="TRANSPOSON"/>
    <property type="match status" value="1"/>
</dbReference>
<accession>A0A4Y2EEB3</accession>
<evidence type="ECO:0000313" key="2">
    <source>
        <dbReference type="EMBL" id="GBM27231.1"/>
    </source>
</evidence>
<protein>
    <recommendedName>
        <fullName evidence="1">DDE-1 domain-containing protein</fullName>
    </recommendedName>
</protein>